<dbReference type="PANTHER" id="PTHR37423:SF2">
    <property type="entry name" value="MEMBRANE-BOUND LYTIC MUREIN TRANSGLYCOSYLASE C"/>
    <property type="match status" value="1"/>
</dbReference>
<evidence type="ECO:0000259" key="4">
    <source>
        <dbReference type="Pfam" id="PF01464"/>
    </source>
</evidence>
<dbReference type="InterPro" id="IPR000189">
    <property type="entry name" value="Transglyc_AS"/>
</dbReference>
<feature type="chain" id="PRO_5012241132" evidence="3">
    <location>
        <begin position="46"/>
        <end position="287"/>
    </location>
</feature>
<sequence length="287" mass="30412">MTKRFSRGTGSASAALAGLCVAGAAVLLAACSGAPMLSSATPASAAMNTQQERAYDLSTQVLRSAMAAKPARRQITPQDILREWSTLPRERQTLAARGRPSPVPGAQGADVPATHIAISDLLRNPDCDVCEGLPFHQHVASASQTYGVPPALIHAVIQIESSYNPRATSHRQARGLMQITPAAGRAVGVSEGRRLYDPKTNIDAGTAYLQYLMRQHATVDEVLAAYNAGIGNVRRYGGVPPFQETRKYVRNVKSAMKSMAGGDAARRTSPLPAQAAVNPDLDWGSGR</sequence>
<feature type="signal peptide" evidence="3">
    <location>
        <begin position="1"/>
        <end position="45"/>
    </location>
</feature>
<dbReference type="InterPro" id="IPR008258">
    <property type="entry name" value="Transglycosylase_SLT_dom_1"/>
</dbReference>
<evidence type="ECO:0000256" key="2">
    <source>
        <dbReference type="SAM" id="MobiDB-lite"/>
    </source>
</evidence>
<dbReference type="Pfam" id="PF01464">
    <property type="entry name" value="SLT"/>
    <property type="match status" value="1"/>
</dbReference>
<protein>
    <submittedName>
        <fullName evidence="5">Transglycosylase SLT domain-containing protein</fullName>
    </submittedName>
</protein>
<evidence type="ECO:0000313" key="6">
    <source>
        <dbReference type="Proteomes" id="UP000198284"/>
    </source>
</evidence>
<feature type="domain" description="Transglycosylase SLT" evidence="4">
    <location>
        <begin position="140"/>
        <end position="247"/>
    </location>
</feature>
<dbReference type="Proteomes" id="UP000198284">
    <property type="component" value="Unassembled WGS sequence"/>
</dbReference>
<keyword evidence="3" id="KW-0732">Signal</keyword>
<evidence type="ECO:0000256" key="3">
    <source>
        <dbReference type="SAM" id="SignalP"/>
    </source>
</evidence>
<dbReference type="GO" id="GO:0000270">
    <property type="term" value="P:peptidoglycan metabolic process"/>
    <property type="evidence" value="ECO:0007669"/>
    <property type="project" value="InterPro"/>
</dbReference>
<gene>
    <name evidence="5" type="ORF">SAMN06265795_10879</name>
</gene>
<keyword evidence="6" id="KW-1185">Reference proteome</keyword>
<evidence type="ECO:0000256" key="1">
    <source>
        <dbReference type="ARBA" id="ARBA00007734"/>
    </source>
</evidence>
<organism evidence="5 6">
    <name type="scientific">Noviherbaspirillum humi</name>
    <dbReference type="NCBI Taxonomy" id="1688639"/>
    <lineage>
        <taxon>Bacteria</taxon>
        <taxon>Pseudomonadati</taxon>
        <taxon>Pseudomonadota</taxon>
        <taxon>Betaproteobacteria</taxon>
        <taxon>Burkholderiales</taxon>
        <taxon>Oxalobacteraceae</taxon>
        <taxon>Noviherbaspirillum</taxon>
    </lineage>
</organism>
<name>A0A239I2H2_9BURK</name>
<comment type="similarity">
    <text evidence="1">Belongs to the transglycosylase Slt family.</text>
</comment>
<dbReference type="EMBL" id="FZOT01000008">
    <property type="protein sequence ID" value="SNS87681.1"/>
    <property type="molecule type" value="Genomic_DNA"/>
</dbReference>
<dbReference type="Gene3D" id="1.10.530.10">
    <property type="match status" value="1"/>
</dbReference>
<dbReference type="PROSITE" id="PS51257">
    <property type="entry name" value="PROKAR_LIPOPROTEIN"/>
    <property type="match status" value="1"/>
</dbReference>
<accession>A0A239I2H2</accession>
<dbReference type="SUPFAM" id="SSF53955">
    <property type="entry name" value="Lysozyme-like"/>
    <property type="match status" value="1"/>
</dbReference>
<dbReference type="GO" id="GO:0016020">
    <property type="term" value="C:membrane"/>
    <property type="evidence" value="ECO:0007669"/>
    <property type="project" value="InterPro"/>
</dbReference>
<dbReference type="PANTHER" id="PTHR37423">
    <property type="entry name" value="SOLUBLE LYTIC MUREIN TRANSGLYCOSYLASE-RELATED"/>
    <property type="match status" value="1"/>
</dbReference>
<dbReference type="RefSeq" id="WP_089399851.1">
    <property type="nucleotide sequence ID" value="NZ_FZOT01000008.1"/>
</dbReference>
<evidence type="ECO:0000313" key="5">
    <source>
        <dbReference type="EMBL" id="SNS87681.1"/>
    </source>
</evidence>
<dbReference type="CDD" id="cd16896">
    <property type="entry name" value="LT_Slt70-like"/>
    <property type="match status" value="1"/>
</dbReference>
<proteinExistence type="inferred from homology"/>
<dbReference type="AlphaFoldDB" id="A0A239I2H2"/>
<reference evidence="5 6" key="1">
    <citation type="submission" date="2017-06" db="EMBL/GenBank/DDBJ databases">
        <authorList>
            <person name="Kim H.J."/>
            <person name="Triplett B.A."/>
        </authorList>
    </citation>
    <scope>NUCLEOTIDE SEQUENCE [LARGE SCALE GENOMIC DNA]</scope>
    <source>
        <strain evidence="5 6">U15</strain>
    </source>
</reference>
<dbReference type="GO" id="GO:0008933">
    <property type="term" value="F:peptidoglycan lytic transglycosylase activity"/>
    <property type="evidence" value="ECO:0007669"/>
    <property type="project" value="InterPro"/>
</dbReference>
<dbReference type="OrthoDB" id="9815002at2"/>
<dbReference type="PROSITE" id="PS00922">
    <property type="entry name" value="TRANSGLYCOSYLASE"/>
    <property type="match status" value="1"/>
</dbReference>
<dbReference type="InterPro" id="IPR023346">
    <property type="entry name" value="Lysozyme-like_dom_sf"/>
</dbReference>
<feature type="region of interest" description="Disordered" evidence="2">
    <location>
        <begin position="259"/>
        <end position="287"/>
    </location>
</feature>